<reference evidence="1 2" key="1">
    <citation type="submission" date="2018-11" db="EMBL/GenBank/DDBJ databases">
        <authorList>
            <person name="Ye M.-Q."/>
            <person name="Du Z.-J."/>
        </authorList>
    </citation>
    <scope>NUCLEOTIDE SEQUENCE [LARGE SCALE GENOMIC DNA]</scope>
    <source>
        <strain evidence="1 2">U0105</strain>
    </source>
</reference>
<sequence>MNDYLLKAARVVSDPEQTSEAKVVATQILRNAGFSNQDIATLNVEKSETFVKEHMIFLA</sequence>
<gene>
    <name evidence="1" type="ORF">DRW07_09500</name>
</gene>
<evidence type="ECO:0000313" key="1">
    <source>
        <dbReference type="EMBL" id="RPJ66321.1"/>
    </source>
</evidence>
<dbReference type="AlphaFoldDB" id="A0A3N5YM40"/>
<dbReference type="RefSeq" id="WP_124027680.1">
    <property type="nucleotide sequence ID" value="NZ_JBHRSN010000006.1"/>
</dbReference>
<protein>
    <submittedName>
        <fullName evidence="1">Uncharacterized protein</fullName>
    </submittedName>
</protein>
<accession>A0A3N5YM40</accession>
<comment type="caution">
    <text evidence="1">The sequence shown here is derived from an EMBL/GenBank/DDBJ whole genome shotgun (WGS) entry which is preliminary data.</text>
</comment>
<keyword evidence="2" id="KW-1185">Reference proteome</keyword>
<evidence type="ECO:0000313" key="2">
    <source>
        <dbReference type="Proteomes" id="UP000275281"/>
    </source>
</evidence>
<organism evidence="1 2">
    <name type="scientific">Alteromonas sediminis</name>
    <dbReference type="NCBI Taxonomy" id="2259342"/>
    <lineage>
        <taxon>Bacteria</taxon>
        <taxon>Pseudomonadati</taxon>
        <taxon>Pseudomonadota</taxon>
        <taxon>Gammaproteobacteria</taxon>
        <taxon>Alteromonadales</taxon>
        <taxon>Alteromonadaceae</taxon>
        <taxon>Alteromonas/Salinimonas group</taxon>
        <taxon>Alteromonas</taxon>
    </lineage>
</organism>
<dbReference type="Proteomes" id="UP000275281">
    <property type="component" value="Unassembled WGS sequence"/>
</dbReference>
<name>A0A3N5YM40_9ALTE</name>
<dbReference type="EMBL" id="RPOK01000003">
    <property type="protein sequence ID" value="RPJ66321.1"/>
    <property type="molecule type" value="Genomic_DNA"/>
</dbReference>
<proteinExistence type="predicted"/>